<evidence type="ECO:0000313" key="2">
    <source>
        <dbReference type="EMBL" id="PKU28958.1"/>
    </source>
</evidence>
<protein>
    <submittedName>
        <fullName evidence="2">Uncharacterized protein</fullName>
    </submittedName>
</protein>
<reference evidence="3" key="2">
    <citation type="submission" date="2017-12" db="EMBL/GenBank/DDBJ databases">
        <title>Genome sequence of the Bar-tailed Godwit (Limosa lapponica baueri).</title>
        <authorList>
            <person name="Lima N.C.B."/>
            <person name="Parody-Merino A.M."/>
            <person name="Battley P.F."/>
            <person name="Fidler A.E."/>
            <person name="Prosdocimi F."/>
        </authorList>
    </citation>
    <scope>NUCLEOTIDE SEQUENCE [LARGE SCALE GENOMIC DNA]</scope>
</reference>
<dbReference type="Proteomes" id="UP000233556">
    <property type="component" value="Unassembled WGS sequence"/>
</dbReference>
<feature type="compositionally biased region" description="Basic and acidic residues" evidence="1">
    <location>
        <begin position="134"/>
        <end position="150"/>
    </location>
</feature>
<name>A0A2I0T5A9_LIMLA</name>
<feature type="compositionally biased region" description="Basic and acidic residues" evidence="1">
    <location>
        <begin position="36"/>
        <end position="51"/>
    </location>
</feature>
<feature type="region of interest" description="Disordered" evidence="1">
    <location>
        <begin position="36"/>
        <end position="57"/>
    </location>
</feature>
<sequence length="263" mass="29076">MDTQEQQGLNYSDNGNSRSFLKVTLGRDITKLKQDMVERTPKWEGKEEQKKMMKPVARVGEAKENVIVKPPPRLEGIKKTTVKTVTVVQGNKEKTAVRPASGVEEAKEKAIVKPLPRVEGAKEKTTVKPSSGVKEAHENNVSKDQTKPKEPPAPVKTVTSVPRAAAVTEKKKLRAADFKSEPRWDFEDKYLLDNSPPPSLRRISKLVGLNSLVYADAAGTQRGRPLGRHKKYQALGSTKYSLSRKGMSLSLDVECAASEMMPT</sequence>
<organism evidence="2 3">
    <name type="scientific">Limosa lapponica baueri</name>
    <dbReference type="NCBI Taxonomy" id="1758121"/>
    <lineage>
        <taxon>Eukaryota</taxon>
        <taxon>Metazoa</taxon>
        <taxon>Chordata</taxon>
        <taxon>Craniata</taxon>
        <taxon>Vertebrata</taxon>
        <taxon>Euteleostomi</taxon>
        <taxon>Archelosauria</taxon>
        <taxon>Archosauria</taxon>
        <taxon>Dinosauria</taxon>
        <taxon>Saurischia</taxon>
        <taxon>Theropoda</taxon>
        <taxon>Coelurosauria</taxon>
        <taxon>Aves</taxon>
        <taxon>Neognathae</taxon>
        <taxon>Neoaves</taxon>
        <taxon>Charadriiformes</taxon>
        <taxon>Scolopacidae</taxon>
        <taxon>Limosa</taxon>
    </lineage>
</organism>
<reference evidence="3" key="1">
    <citation type="submission" date="2017-11" db="EMBL/GenBank/DDBJ databases">
        <authorList>
            <person name="Lima N.C."/>
            <person name="Parody-Merino A.M."/>
            <person name="Battley P.F."/>
            <person name="Fidler A.E."/>
            <person name="Prosdocimi F."/>
        </authorList>
    </citation>
    <scope>NUCLEOTIDE SEQUENCE [LARGE SCALE GENOMIC DNA]</scope>
</reference>
<keyword evidence="3" id="KW-1185">Reference proteome</keyword>
<dbReference type="OrthoDB" id="10264956at2759"/>
<feature type="region of interest" description="Disordered" evidence="1">
    <location>
        <begin position="118"/>
        <end position="174"/>
    </location>
</feature>
<proteinExistence type="predicted"/>
<accession>A0A2I0T5A9</accession>
<gene>
    <name evidence="2" type="ORF">llap_20738</name>
</gene>
<dbReference type="EMBL" id="KZ518663">
    <property type="protein sequence ID" value="PKU28958.1"/>
    <property type="molecule type" value="Genomic_DNA"/>
</dbReference>
<evidence type="ECO:0000256" key="1">
    <source>
        <dbReference type="SAM" id="MobiDB-lite"/>
    </source>
</evidence>
<evidence type="ECO:0000313" key="3">
    <source>
        <dbReference type="Proteomes" id="UP000233556"/>
    </source>
</evidence>
<dbReference type="AlphaFoldDB" id="A0A2I0T5A9"/>